<sequence length="288" mass="31845">MSTIDTVITSLQYTASTLKAQALPIIDSTPTTCTQDQLIHTNPTNMPPHSPEAAAQAAHAHIFSQPTTEPYRNNPWALYRALDEYSQTRHLMNFKETKLRVAKQHLESMQPKPKTVIEFGTYVGCSAIAWAAILRDLHGPSADNDIHIYTFEVSESIAQVARDFIELVGLQEVVHVLVGPASESLRGLVERGKIAPGGVDMAFFDHWEKFYLSDLQLCEELALFHVGSKVIADNTDIPGAPDYLEYVRAGGKGGEGEVRYTTRSFETEHVVQGRPNIVEVTDVVAVRS</sequence>
<organism evidence="1 2">
    <name type="scientific">Aspergillus aculeatinus CBS 121060</name>
    <dbReference type="NCBI Taxonomy" id="1448322"/>
    <lineage>
        <taxon>Eukaryota</taxon>
        <taxon>Fungi</taxon>
        <taxon>Dikarya</taxon>
        <taxon>Ascomycota</taxon>
        <taxon>Pezizomycotina</taxon>
        <taxon>Eurotiomycetes</taxon>
        <taxon>Eurotiomycetidae</taxon>
        <taxon>Eurotiales</taxon>
        <taxon>Aspergillaceae</taxon>
        <taxon>Aspergillus</taxon>
        <taxon>Aspergillus subgen. Circumdati</taxon>
    </lineage>
</organism>
<proteinExistence type="predicted"/>
<evidence type="ECO:0000313" key="2">
    <source>
        <dbReference type="Proteomes" id="UP000249661"/>
    </source>
</evidence>
<dbReference type="Proteomes" id="UP000249661">
    <property type="component" value="Unassembled WGS sequence"/>
</dbReference>
<protein>
    <submittedName>
        <fullName evidence="1">Uncharacterized protein</fullName>
    </submittedName>
</protein>
<name>A0ACD1HJY3_9EURO</name>
<keyword evidence="2" id="KW-1185">Reference proteome</keyword>
<evidence type="ECO:0000313" key="1">
    <source>
        <dbReference type="EMBL" id="RAH73919.1"/>
    </source>
</evidence>
<reference evidence="1" key="1">
    <citation type="submission" date="2018-02" db="EMBL/GenBank/DDBJ databases">
        <title>The genomes of Aspergillus section Nigri reveals drivers in fungal speciation.</title>
        <authorList>
            <consortium name="DOE Joint Genome Institute"/>
            <person name="Vesth T.C."/>
            <person name="Nybo J."/>
            <person name="Theobald S."/>
            <person name="Brandl J."/>
            <person name="Frisvad J.C."/>
            <person name="Nielsen K.F."/>
            <person name="Lyhne E.K."/>
            <person name="Kogle M.E."/>
            <person name="Kuo A."/>
            <person name="Riley R."/>
            <person name="Clum A."/>
            <person name="Nolan M."/>
            <person name="Lipzen A."/>
            <person name="Salamov A."/>
            <person name="Henrissat B."/>
            <person name="Wiebenga A."/>
            <person name="De vries R.P."/>
            <person name="Grigoriev I.V."/>
            <person name="Mortensen U.H."/>
            <person name="Andersen M.R."/>
            <person name="Baker S.E."/>
        </authorList>
    </citation>
    <scope>NUCLEOTIDE SEQUENCE</scope>
    <source>
        <strain evidence="1">CBS 121060</strain>
    </source>
</reference>
<accession>A0ACD1HJY3</accession>
<gene>
    <name evidence="1" type="ORF">BO66DRAFT_341666</name>
</gene>
<dbReference type="EMBL" id="KZ824937">
    <property type="protein sequence ID" value="RAH73919.1"/>
    <property type="molecule type" value="Genomic_DNA"/>
</dbReference>